<reference evidence="3" key="1">
    <citation type="submission" date="2009-09" db="EMBL/GenBank/DDBJ databases">
        <title>The complete chromosome of Sebaldella termitidis ATCC 33386.</title>
        <authorList>
            <consortium name="US DOE Joint Genome Institute (JGI-PGF)"/>
            <person name="Lucas S."/>
            <person name="Copeland A."/>
            <person name="Lapidus A."/>
            <person name="Glavina del Rio T."/>
            <person name="Dalin E."/>
            <person name="Tice H."/>
            <person name="Bruce D."/>
            <person name="Goodwin L."/>
            <person name="Pitluck S."/>
            <person name="Kyrpides N."/>
            <person name="Mavromatis K."/>
            <person name="Ivanova N."/>
            <person name="Mikhailova N."/>
            <person name="Sims D."/>
            <person name="Meincke L."/>
            <person name="Brettin T."/>
            <person name="Detter J.C."/>
            <person name="Han C."/>
            <person name="Larimer F."/>
            <person name="Land M."/>
            <person name="Hauser L."/>
            <person name="Markowitz V."/>
            <person name="Cheng J.F."/>
            <person name="Hugenholtz P."/>
            <person name="Woyke T."/>
            <person name="Wu D."/>
            <person name="Eisen J.A."/>
        </authorList>
    </citation>
    <scope>NUCLEOTIDE SEQUENCE [LARGE SCALE GENOMIC DNA]</scope>
    <source>
        <strain evidence="3">ATCC 33386 / NCTC 11300</strain>
    </source>
</reference>
<gene>
    <name evidence="2" type="ordered locus">Sterm_2892</name>
</gene>
<protein>
    <submittedName>
        <fullName evidence="2">Uncharacterized protein</fullName>
    </submittedName>
</protein>
<dbReference type="AlphaFoldDB" id="D1AND2"/>
<feature type="transmembrane region" description="Helical" evidence="1">
    <location>
        <begin position="50"/>
        <end position="68"/>
    </location>
</feature>
<keyword evidence="1" id="KW-1133">Transmembrane helix</keyword>
<evidence type="ECO:0000313" key="3">
    <source>
        <dbReference type="Proteomes" id="UP000000845"/>
    </source>
</evidence>
<proteinExistence type="predicted"/>
<dbReference type="KEGG" id="str:Sterm_2892"/>
<dbReference type="HOGENOM" id="CLU_2737750_0_0_0"/>
<organism evidence="2 3">
    <name type="scientific">Sebaldella termitidis (strain ATCC 33386 / NCTC 11300)</name>
    <dbReference type="NCBI Taxonomy" id="526218"/>
    <lineage>
        <taxon>Bacteria</taxon>
        <taxon>Fusobacteriati</taxon>
        <taxon>Fusobacteriota</taxon>
        <taxon>Fusobacteriia</taxon>
        <taxon>Fusobacteriales</taxon>
        <taxon>Leptotrichiaceae</taxon>
        <taxon>Sebaldella</taxon>
    </lineage>
</organism>
<accession>D1AND2</accession>
<reference evidence="2 3" key="2">
    <citation type="journal article" date="2010" name="Stand. Genomic Sci.">
        <title>Complete genome sequence of Sebaldella termitidis type strain (NCTC 11300).</title>
        <authorList>
            <person name="Harmon-Smith M."/>
            <person name="Celia L."/>
            <person name="Chertkov O."/>
            <person name="Lapidus A."/>
            <person name="Copeland A."/>
            <person name="Glavina Del Rio T."/>
            <person name="Nolan M."/>
            <person name="Lucas S."/>
            <person name="Tice H."/>
            <person name="Cheng J.F."/>
            <person name="Han C."/>
            <person name="Detter J.C."/>
            <person name="Bruce D."/>
            <person name="Goodwin L."/>
            <person name="Pitluck S."/>
            <person name="Pati A."/>
            <person name="Liolios K."/>
            <person name="Ivanova N."/>
            <person name="Mavromatis K."/>
            <person name="Mikhailova N."/>
            <person name="Chen A."/>
            <person name="Palaniappan K."/>
            <person name="Land M."/>
            <person name="Hauser L."/>
            <person name="Chang Y.J."/>
            <person name="Jeffries C.D."/>
            <person name="Brettin T."/>
            <person name="Goker M."/>
            <person name="Beck B."/>
            <person name="Bristow J."/>
            <person name="Eisen J.A."/>
            <person name="Markowitz V."/>
            <person name="Hugenholtz P."/>
            <person name="Kyrpides N.C."/>
            <person name="Klenk H.P."/>
            <person name="Chen F."/>
        </authorList>
    </citation>
    <scope>NUCLEOTIDE SEQUENCE [LARGE SCALE GENOMIC DNA]</scope>
    <source>
        <strain evidence="3">ATCC 33386 / NCTC 11300</strain>
    </source>
</reference>
<keyword evidence="1" id="KW-0472">Membrane</keyword>
<evidence type="ECO:0000313" key="2">
    <source>
        <dbReference type="EMBL" id="ACZ09736.1"/>
    </source>
</evidence>
<sequence length="71" mass="8208">MFKLICGIIMISAGIFQRFYINEENADKWIKNMRNKSVEEAVKTRKNLGLLWLIAGSLATINAIIDIFRVY</sequence>
<dbReference type="EMBL" id="CP001739">
    <property type="protein sequence ID" value="ACZ09736.1"/>
    <property type="molecule type" value="Genomic_DNA"/>
</dbReference>
<name>D1AND2_SEBTE</name>
<keyword evidence="3" id="KW-1185">Reference proteome</keyword>
<dbReference type="RefSeq" id="WP_012862318.1">
    <property type="nucleotide sequence ID" value="NC_013517.1"/>
</dbReference>
<evidence type="ECO:0000256" key="1">
    <source>
        <dbReference type="SAM" id="Phobius"/>
    </source>
</evidence>
<dbReference type="Proteomes" id="UP000000845">
    <property type="component" value="Chromosome"/>
</dbReference>
<keyword evidence="1" id="KW-0812">Transmembrane</keyword>